<keyword evidence="2" id="KW-1185">Reference proteome</keyword>
<dbReference type="EMBL" id="KN839890">
    <property type="protein sequence ID" value="KIJ59333.1"/>
    <property type="molecule type" value="Genomic_DNA"/>
</dbReference>
<protein>
    <recommendedName>
        <fullName evidence="3">CxC1-like cysteine cluster associated with KDZ transposases domain-containing protein</fullName>
    </recommendedName>
</protein>
<gene>
    <name evidence="1" type="ORF">HYDPIDRAFT_100867</name>
</gene>
<sequence>DKDSIEEGMKISVSMLEECGESFTAADEKRQKVSTQFFSDTDLMAMLCCHDHVLWLVNLTLAGEKQHYALALMDKLKNHIPDDMTVGLLYNIGCQLERSCCKWGFFEPPVLSHFEFAISVFHACRHQWPCQVVYYPHKREGFGLSDGEGCEHLWSSLKPLISPLRVSGFHQCMFVLNMQVCHLDRKSIATLGQWLLHHWKGCQSRKESVEWALGAIGVDKEVLRAEWKAQVHNQMKPAPRQSKKKDEQEITKVLELEELVAARSQTISSLEIQLMTGRVDNITTFNIEVAEVRSQLDKLKDTLRRRCTALGVNDRANLARLKTNKYLHIQMNALALKTRLCDRLHQRKFEQERLERSYRQGFSEQRLHTHAESALQCHEPTILHLVSSYNSLCDQLEALIRQRRHPHGTVAPHRISREGIFNLDVDDVGDPPAWLSDEDVCAGIRLLLEKDHCLEEEERLCRERCHIQEWVMDELHVVNVVRARQSKLPLVIS</sequence>
<dbReference type="HOGENOM" id="CLU_004552_9_1_1"/>
<proteinExistence type="predicted"/>
<evidence type="ECO:0008006" key="3">
    <source>
        <dbReference type="Google" id="ProtNLM"/>
    </source>
</evidence>
<dbReference type="PANTHER" id="PTHR33096:SF1">
    <property type="entry name" value="CXC1-LIKE CYSTEINE CLUSTER ASSOCIATED WITH KDZ TRANSPOSASES DOMAIN-CONTAINING PROTEIN"/>
    <property type="match status" value="1"/>
</dbReference>
<dbReference type="AlphaFoldDB" id="A0A0C9W0F4"/>
<dbReference type="InterPro" id="IPR040521">
    <property type="entry name" value="KDZ"/>
</dbReference>
<dbReference type="OrthoDB" id="3259803at2759"/>
<dbReference type="Pfam" id="PF18758">
    <property type="entry name" value="KDZ"/>
    <property type="match status" value="1"/>
</dbReference>
<reference evidence="1 2" key="1">
    <citation type="submission" date="2014-04" db="EMBL/GenBank/DDBJ databases">
        <title>Evolutionary Origins and Diversification of the Mycorrhizal Mutualists.</title>
        <authorList>
            <consortium name="DOE Joint Genome Institute"/>
            <consortium name="Mycorrhizal Genomics Consortium"/>
            <person name="Kohler A."/>
            <person name="Kuo A."/>
            <person name="Nagy L.G."/>
            <person name="Floudas D."/>
            <person name="Copeland A."/>
            <person name="Barry K.W."/>
            <person name="Cichocki N."/>
            <person name="Veneault-Fourrey C."/>
            <person name="LaButti K."/>
            <person name="Lindquist E.A."/>
            <person name="Lipzen A."/>
            <person name="Lundell T."/>
            <person name="Morin E."/>
            <person name="Murat C."/>
            <person name="Riley R."/>
            <person name="Ohm R."/>
            <person name="Sun H."/>
            <person name="Tunlid A."/>
            <person name="Henrissat B."/>
            <person name="Grigoriev I.V."/>
            <person name="Hibbett D.S."/>
            <person name="Martin F."/>
        </authorList>
    </citation>
    <scope>NUCLEOTIDE SEQUENCE [LARGE SCALE GENOMIC DNA]</scope>
    <source>
        <strain evidence="1 2">MD-312</strain>
    </source>
</reference>
<dbReference type="PANTHER" id="PTHR33096">
    <property type="entry name" value="CXC2 DOMAIN-CONTAINING PROTEIN"/>
    <property type="match status" value="1"/>
</dbReference>
<feature type="non-terminal residue" evidence="1">
    <location>
        <position position="493"/>
    </location>
</feature>
<evidence type="ECO:0000313" key="1">
    <source>
        <dbReference type="EMBL" id="KIJ59333.1"/>
    </source>
</evidence>
<evidence type="ECO:0000313" key="2">
    <source>
        <dbReference type="Proteomes" id="UP000053820"/>
    </source>
</evidence>
<organism evidence="1 2">
    <name type="scientific">Hydnomerulius pinastri MD-312</name>
    <dbReference type="NCBI Taxonomy" id="994086"/>
    <lineage>
        <taxon>Eukaryota</taxon>
        <taxon>Fungi</taxon>
        <taxon>Dikarya</taxon>
        <taxon>Basidiomycota</taxon>
        <taxon>Agaricomycotina</taxon>
        <taxon>Agaricomycetes</taxon>
        <taxon>Agaricomycetidae</taxon>
        <taxon>Boletales</taxon>
        <taxon>Boletales incertae sedis</taxon>
        <taxon>Leucogyrophana</taxon>
    </lineage>
</organism>
<accession>A0A0C9W0F4</accession>
<dbReference type="Proteomes" id="UP000053820">
    <property type="component" value="Unassembled WGS sequence"/>
</dbReference>
<name>A0A0C9W0F4_9AGAM</name>